<sequence>MKRSALFLVLVGFGIVACGGLETYYRPGVSVSTLNRDTDACKVKALRDVPPSTQVRRYPPEYIPPVKECDADGVCTVVRVGYFIPGEIVTFDPNDALRKRVENQCMADKGYLPVSIPPCPGNVVNTVPARATKTLPDLTPNSCVIRNKNGTFQIVTRG</sequence>
<gene>
    <name evidence="1" type="ORF">H9Q16_04500</name>
</gene>
<dbReference type="PROSITE" id="PS51257">
    <property type="entry name" value="PROKAR_LIPOPROTEIN"/>
    <property type="match status" value="1"/>
</dbReference>
<accession>A0A927HEB1</accession>
<dbReference type="EMBL" id="JACTAG010000001">
    <property type="protein sequence ID" value="MBD3663174.1"/>
    <property type="molecule type" value="Genomic_DNA"/>
</dbReference>
<keyword evidence="2" id="KW-1185">Reference proteome</keyword>
<dbReference type="Proteomes" id="UP000635142">
    <property type="component" value="Unassembled WGS sequence"/>
</dbReference>
<name>A0A927HEB1_9RHOB</name>
<evidence type="ECO:0000313" key="2">
    <source>
        <dbReference type="Proteomes" id="UP000635142"/>
    </source>
</evidence>
<evidence type="ECO:0000313" key="1">
    <source>
        <dbReference type="EMBL" id="MBD3663174.1"/>
    </source>
</evidence>
<proteinExistence type="predicted"/>
<protein>
    <submittedName>
        <fullName evidence="1">Uncharacterized protein</fullName>
    </submittedName>
</protein>
<dbReference type="AlphaFoldDB" id="A0A927HEB1"/>
<organism evidence="1 2">
    <name type="scientific">Sulfitobacter aestuariivivens</name>
    <dbReference type="NCBI Taxonomy" id="2766981"/>
    <lineage>
        <taxon>Bacteria</taxon>
        <taxon>Pseudomonadati</taxon>
        <taxon>Pseudomonadota</taxon>
        <taxon>Alphaproteobacteria</taxon>
        <taxon>Rhodobacterales</taxon>
        <taxon>Roseobacteraceae</taxon>
        <taxon>Sulfitobacter</taxon>
    </lineage>
</organism>
<comment type="caution">
    <text evidence="1">The sequence shown here is derived from an EMBL/GenBank/DDBJ whole genome shotgun (WGS) entry which is preliminary data.</text>
</comment>
<dbReference type="RefSeq" id="WP_191074155.1">
    <property type="nucleotide sequence ID" value="NZ_JACTAG010000001.1"/>
</dbReference>
<reference evidence="1" key="1">
    <citation type="submission" date="2020-08" db="EMBL/GenBank/DDBJ databases">
        <title>Sulfitobacter aestuariivivens sp. nov., isolated from a tidal flat.</title>
        <authorList>
            <person name="Park S."/>
            <person name="Yoon J.-H."/>
        </authorList>
    </citation>
    <scope>NUCLEOTIDE SEQUENCE</scope>
    <source>
        <strain evidence="1">TSTF-M16</strain>
    </source>
</reference>